<evidence type="ECO:0000313" key="1">
    <source>
        <dbReference type="EMBL" id="CEH11783.1"/>
    </source>
</evidence>
<sequence>MQQASSAHRAHFTRGWTLHSCCYGTVTSEKGIIRTLWLPPPFSPSILQLNHHSPSLTLDNHVYSIRFEDRLDRTRILPAAPQRGDQARMRSADIIDTPVNTARSPRALRRSSWVYRCMNRQER</sequence>
<dbReference type="Proteomes" id="UP000054845">
    <property type="component" value="Unassembled WGS sequence"/>
</dbReference>
<reference evidence="1 2" key="1">
    <citation type="submission" date="2014-09" db="EMBL/GenBank/DDBJ databases">
        <authorList>
            <person name="Magalhaes I.L.F."/>
            <person name="Oliveira U."/>
            <person name="Santos F.R."/>
            <person name="Vidigal T.H.D.A."/>
            <person name="Brescovit A.D."/>
            <person name="Santos A.J."/>
        </authorList>
    </citation>
    <scope>NUCLEOTIDE SEQUENCE [LARGE SCALE GENOMIC DNA]</scope>
</reference>
<evidence type="ECO:0000313" key="2">
    <source>
        <dbReference type="Proteomes" id="UP000054845"/>
    </source>
</evidence>
<name>A0A0P1B8F6_9BASI</name>
<dbReference type="EMBL" id="CCYA01000065">
    <property type="protein sequence ID" value="CEH11783.1"/>
    <property type="molecule type" value="Genomic_DNA"/>
</dbReference>
<accession>A0A0P1B8F6</accession>
<protein>
    <submittedName>
        <fullName evidence="1">Uncharacterized protein</fullName>
    </submittedName>
</protein>
<proteinExistence type="predicted"/>
<dbReference type="AlphaFoldDB" id="A0A0P1B8F6"/>
<keyword evidence="2" id="KW-1185">Reference proteome</keyword>
<organism evidence="1 2">
    <name type="scientific">Ceraceosorus bombacis</name>
    <dbReference type="NCBI Taxonomy" id="401625"/>
    <lineage>
        <taxon>Eukaryota</taxon>
        <taxon>Fungi</taxon>
        <taxon>Dikarya</taxon>
        <taxon>Basidiomycota</taxon>
        <taxon>Ustilaginomycotina</taxon>
        <taxon>Exobasidiomycetes</taxon>
        <taxon>Ceraceosorales</taxon>
        <taxon>Ceraceosoraceae</taxon>
        <taxon>Ceraceosorus</taxon>
    </lineage>
</organism>